<comment type="cofactor">
    <cofactor evidence="1 9">
        <name>Fe(2+)</name>
        <dbReference type="ChEBI" id="CHEBI:29033"/>
    </cofactor>
</comment>
<keyword evidence="8 9" id="KW-0408">Iron</keyword>
<keyword evidence="5 9" id="KW-0058">Aromatic hydrocarbons catabolism</keyword>
<keyword evidence="3" id="KW-0479">Metal-binding</keyword>
<evidence type="ECO:0000256" key="1">
    <source>
        <dbReference type="ARBA" id="ARBA00001954"/>
    </source>
</evidence>
<dbReference type="Proteomes" id="UP000265560">
    <property type="component" value="Chromosome"/>
</dbReference>
<dbReference type="InterPro" id="IPR037523">
    <property type="entry name" value="VOC_core"/>
</dbReference>
<evidence type="ECO:0000256" key="5">
    <source>
        <dbReference type="ARBA" id="ARBA00022797"/>
    </source>
</evidence>
<comment type="similarity">
    <text evidence="2 9">Belongs to the extradiol ring-cleavage dioxygenase family.</text>
</comment>
<evidence type="ECO:0000313" key="12">
    <source>
        <dbReference type="Proteomes" id="UP000265560"/>
    </source>
</evidence>
<dbReference type="PROSITE" id="PS00082">
    <property type="entry name" value="EXTRADIOL_DIOXYGENAS"/>
    <property type="match status" value="1"/>
</dbReference>
<dbReference type="Pfam" id="PF00903">
    <property type="entry name" value="Glyoxalase"/>
    <property type="match status" value="1"/>
</dbReference>
<dbReference type="CDD" id="cd07252">
    <property type="entry name" value="BphC1-RGP6_N_like"/>
    <property type="match status" value="1"/>
</dbReference>
<dbReference type="InterPro" id="IPR029068">
    <property type="entry name" value="Glyas_Bleomycin-R_OHBP_Dase"/>
</dbReference>
<evidence type="ECO:0000256" key="3">
    <source>
        <dbReference type="ARBA" id="ARBA00022723"/>
    </source>
</evidence>
<evidence type="ECO:0000256" key="6">
    <source>
        <dbReference type="ARBA" id="ARBA00022964"/>
    </source>
</evidence>
<evidence type="ECO:0000256" key="9">
    <source>
        <dbReference type="RuleBase" id="RU000683"/>
    </source>
</evidence>
<dbReference type="SUPFAM" id="SSF54593">
    <property type="entry name" value="Glyoxalase/Bleomycin resistance protein/Dihydroxybiphenyl dioxygenase"/>
    <property type="match status" value="1"/>
</dbReference>
<gene>
    <name evidence="11" type="ORF">D3880_11855</name>
</gene>
<dbReference type="AlphaFoldDB" id="A0A385Z1F1"/>
<evidence type="ECO:0000259" key="10">
    <source>
        <dbReference type="PROSITE" id="PS51819"/>
    </source>
</evidence>
<dbReference type="RefSeq" id="WP_119893634.1">
    <property type="nucleotide sequence ID" value="NZ_CP032419.1"/>
</dbReference>
<dbReference type="KEGG" id="pcav:D3880_11855"/>
<keyword evidence="6 9" id="KW-0223">Dioxygenase</keyword>
<dbReference type="InterPro" id="IPR004360">
    <property type="entry name" value="Glyas_Fos-R_dOase_dom"/>
</dbReference>
<proteinExistence type="inferred from homology"/>
<dbReference type="Pfam" id="PF22632">
    <property type="entry name" value="BphC_D1"/>
    <property type="match status" value="1"/>
</dbReference>
<evidence type="ECO:0000256" key="2">
    <source>
        <dbReference type="ARBA" id="ARBA00008784"/>
    </source>
</evidence>
<evidence type="ECO:0000256" key="7">
    <source>
        <dbReference type="ARBA" id="ARBA00023002"/>
    </source>
</evidence>
<protein>
    <submittedName>
        <fullName evidence="11">Glyoxalase</fullName>
    </submittedName>
</protein>
<dbReference type="OrthoDB" id="9803142at2"/>
<feature type="domain" description="VOC" evidence="10">
    <location>
        <begin position="6"/>
        <end position="120"/>
    </location>
</feature>
<dbReference type="PROSITE" id="PS51819">
    <property type="entry name" value="VOC"/>
    <property type="match status" value="2"/>
</dbReference>
<reference evidence="12" key="1">
    <citation type="submission" date="2018-09" db="EMBL/GenBank/DDBJ databases">
        <authorList>
            <person name="Zhu H."/>
        </authorList>
    </citation>
    <scope>NUCLEOTIDE SEQUENCE [LARGE SCALE GENOMIC DNA]</scope>
    <source>
        <strain evidence="12">K2W31S-8</strain>
    </source>
</reference>
<keyword evidence="12" id="KW-1185">Reference proteome</keyword>
<keyword evidence="4" id="KW-0677">Repeat</keyword>
<organism evidence="11 12">
    <name type="scientific">Pseudomonas cavernae</name>
    <dbReference type="NCBI Taxonomy" id="2320867"/>
    <lineage>
        <taxon>Bacteria</taxon>
        <taxon>Pseudomonadati</taxon>
        <taxon>Pseudomonadota</taxon>
        <taxon>Gammaproteobacteria</taxon>
        <taxon>Pseudomonadales</taxon>
        <taxon>Pseudomonadaceae</taxon>
        <taxon>Pseudomonas</taxon>
    </lineage>
</organism>
<evidence type="ECO:0000256" key="8">
    <source>
        <dbReference type="ARBA" id="ARBA00023004"/>
    </source>
</evidence>
<dbReference type="CDD" id="cd07237">
    <property type="entry name" value="BphC1-RGP6_C_like"/>
    <property type="match status" value="1"/>
</dbReference>
<dbReference type="InterPro" id="IPR000486">
    <property type="entry name" value="Xdiol_ring_cleave_dOase_1/2"/>
</dbReference>
<keyword evidence="7 9" id="KW-0560">Oxidoreductase</keyword>
<evidence type="ECO:0000256" key="4">
    <source>
        <dbReference type="ARBA" id="ARBA00022737"/>
    </source>
</evidence>
<name>A0A385Z1F1_9PSED</name>
<accession>A0A385Z1F1</accession>
<dbReference type="GO" id="GO:0051213">
    <property type="term" value="F:dioxygenase activity"/>
    <property type="evidence" value="ECO:0007669"/>
    <property type="project" value="UniProtKB-KW"/>
</dbReference>
<sequence>MAEISSLGYVGFGVSDLDKWQVFATDVMGMQIAQRDETSMSLRMDEYCQRFFLELNPCDDLIVAGWEFTSEPELESYVAELKAKGVELTQLSPELARRRHVEKAYTCQDPNGYAHEFFFGHGVANLKDQFRSKVLKGRFVTGDLGVGHILPFANRDNGPETVAFYKDVLKLRVSDYIRQEVQPGMLVEATFFHTKTGRHHSIATAQAPTPKVLNHFMVQVEDMDDVGLAYDRAKAAGLNIVLELGHHPNDKTFSFYAQTPSGFNYEFGWGGVVIDENSWEVKTYQQMSDWGHKRNPIVIQETEEHPLS</sequence>
<dbReference type="EMBL" id="CP032419">
    <property type="protein sequence ID" value="AYC33015.1"/>
    <property type="molecule type" value="Genomic_DNA"/>
</dbReference>
<feature type="domain" description="VOC" evidence="10">
    <location>
        <begin position="145"/>
        <end position="270"/>
    </location>
</feature>
<evidence type="ECO:0000313" key="11">
    <source>
        <dbReference type="EMBL" id="AYC33015.1"/>
    </source>
</evidence>
<dbReference type="GO" id="GO:0008198">
    <property type="term" value="F:ferrous iron binding"/>
    <property type="evidence" value="ECO:0007669"/>
    <property type="project" value="InterPro"/>
</dbReference>
<dbReference type="Gene3D" id="3.10.180.10">
    <property type="entry name" value="2,3-Dihydroxybiphenyl 1,2-Dioxygenase, domain 1"/>
    <property type="match status" value="2"/>
</dbReference>